<keyword evidence="3" id="KW-1185">Reference proteome</keyword>
<protein>
    <submittedName>
        <fullName evidence="2">Uncharacterized protein</fullName>
    </submittedName>
</protein>
<dbReference type="RefSeq" id="WP_377090887.1">
    <property type="nucleotide sequence ID" value="NZ_JBHSJL010000014.1"/>
</dbReference>
<organism evidence="2 3">
    <name type="scientific">Rubritalea tangerina</name>
    <dbReference type="NCBI Taxonomy" id="430798"/>
    <lineage>
        <taxon>Bacteria</taxon>
        <taxon>Pseudomonadati</taxon>
        <taxon>Verrucomicrobiota</taxon>
        <taxon>Verrucomicrobiia</taxon>
        <taxon>Verrucomicrobiales</taxon>
        <taxon>Rubritaleaceae</taxon>
        <taxon>Rubritalea</taxon>
    </lineage>
</organism>
<feature type="compositionally biased region" description="Basic and acidic residues" evidence="1">
    <location>
        <begin position="21"/>
        <end position="72"/>
    </location>
</feature>
<reference evidence="3" key="1">
    <citation type="journal article" date="2019" name="Int. J. Syst. Evol. Microbiol.">
        <title>The Global Catalogue of Microorganisms (GCM) 10K type strain sequencing project: providing services to taxonomists for standard genome sequencing and annotation.</title>
        <authorList>
            <consortium name="The Broad Institute Genomics Platform"/>
            <consortium name="The Broad Institute Genome Sequencing Center for Infectious Disease"/>
            <person name="Wu L."/>
            <person name="Ma J."/>
        </authorList>
    </citation>
    <scope>NUCLEOTIDE SEQUENCE [LARGE SCALE GENOMIC DNA]</scope>
    <source>
        <strain evidence="3">CCUG 57942</strain>
    </source>
</reference>
<dbReference type="Proteomes" id="UP001597389">
    <property type="component" value="Unassembled WGS sequence"/>
</dbReference>
<evidence type="ECO:0000313" key="2">
    <source>
        <dbReference type="EMBL" id="MFD2158702.1"/>
    </source>
</evidence>
<accession>A0ABW4ZA05</accession>
<proteinExistence type="predicted"/>
<comment type="caution">
    <text evidence="2">The sequence shown here is derived from an EMBL/GenBank/DDBJ whole genome shotgun (WGS) entry which is preliminary data.</text>
</comment>
<name>A0ABW4ZA05_9BACT</name>
<gene>
    <name evidence="2" type="ORF">ACFSW8_07325</name>
</gene>
<feature type="region of interest" description="Disordered" evidence="1">
    <location>
        <begin position="18"/>
        <end position="79"/>
    </location>
</feature>
<dbReference type="EMBL" id="JBHUJB010000031">
    <property type="protein sequence ID" value="MFD2158702.1"/>
    <property type="molecule type" value="Genomic_DNA"/>
</dbReference>
<sequence length="196" mass="21604">MKYTITTLAALGFVALSSCGDKPKEHNEQNKHTNNEETNQEHSHGEHDPHDGHDHSSCSHDHSGHDHGDHAGHSHVKAGPNRGRMIQEIQPQAEFLVLEDGRVQISFFDQEMKNVSPSDQVVSVVSGERISPVEMSFSREGDVLVSKQSLPKGNNFPTVVAIKPNANAEEVTSKFTLNLSDCSSCDNKEYACECHH</sequence>
<dbReference type="PROSITE" id="PS51257">
    <property type="entry name" value="PROKAR_LIPOPROTEIN"/>
    <property type="match status" value="1"/>
</dbReference>
<evidence type="ECO:0000256" key="1">
    <source>
        <dbReference type="SAM" id="MobiDB-lite"/>
    </source>
</evidence>
<evidence type="ECO:0000313" key="3">
    <source>
        <dbReference type="Proteomes" id="UP001597389"/>
    </source>
</evidence>